<feature type="transmembrane region" description="Helical" evidence="9">
    <location>
        <begin position="179"/>
        <end position="210"/>
    </location>
</feature>
<feature type="region of interest" description="Disordered" evidence="8">
    <location>
        <begin position="611"/>
        <end position="634"/>
    </location>
</feature>
<comment type="caution">
    <text evidence="10">The sequence shown here is derived from an EMBL/GenBank/DDBJ whole genome shotgun (WGS) entry which is preliminary data.</text>
</comment>
<evidence type="ECO:0000256" key="6">
    <source>
        <dbReference type="ARBA" id="ARBA00022989"/>
    </source>
</evidence>
<feature type="transmembrane region" description="Helical" evidence="9">
    <location>
        <begin position="366"/>
        <end position="384"/>
    </location>
</feature>
<evidence type="ECO:0000256" key="4">
    <source>
        <dbReference type="ARBA" id="ARBA00022679"/>
    </source>
</evidence>
<organism evidence="10 11">
    <name type="scientific">Pseudoxanthomonas winnipegensis</name>
    <dbReference type="NCBI Taxonomy" id="2480810"/>
    <lineage>
        <taxon>Bacteria</taxon>
        <taxon>Pseudomonadati</taxon>
        <taxon>Pseudomonadota</taxon>
        <taxon>Gammaproteobacteria</taxon>
        <taxon>Lysobacterales</taxon>
        <taxon>Lysobacteraceae</taxon>
        <taxon>Pseudoxanthomonas</taxon>
    </lineage>
</organism>
<feature type="transmembrane region" description="Helical" evidence="9">
    <location>
        <begin position="269"/>
        <end position="288"/>
    </location>
</feature>
<evidence type="ECO:0000313" key="11">
    <source>
        <dbReference type="Proteomes" id="UP000294164"/>
    </source>
</evidence>
<dbReference type="PANTHER" id="PTHR33908:SF3">
    <property type="entry name" value="UNDECAPRENYL PHOSPHATE-ALPHA-4-AMINO-4-DEOXY-L-ARABINOSE ARABINOSYL TRANSFERASE"/>
    <property type="match status" value="1"/>
</dbReference>
<dbReference type="OrthoDB" id="139918at2"/>
<evidence type="ECO:0008006" key="12">
    <source>
        <dbReference type="Google" id="ProtNLM"/>
    </source>
</evidence>
<protein>
    <recommendedName>
        <fullName evidence="12">Glycosyltransferase RgtA/B/C/D-like domain-containing protein</fullName>
    </recommendedName>
</protein>
<proteinExistence type="predicted"/>
<accession>A0A4Q8LX09</accession>
<dbReference type="GO" id="GO:0010041">
    <property type="term" value="P:response to iron(III) ion"/>
    <property type="evidence" value="ECO:0007669"/>
    <property type="project" value="TreeGrafter"/>
</dbReference>
<feature type="transmembrane region" description="Helical" evidence="9">
    <location>
        <begin position="21"/>
        <end position="44"/>
    </location>
</feature>
<sequence length="634" mass="68629">MSFVLCRYRRMMSSSVAQRRLRWPAPAYAAIALVACAFAFVGLARSNYWADELFTVYVIGGGDGLAGVWRRALTDVHPPLYYVLLYGWSRLGGLSEVWLRLSSALCAVLALALTARVLWRRFSPAALGFALALVAVSTFWFEQSQNARSYGAAILIAAALMGLTLRLRERTPATGAFPWGAFAALFALGLAGSLMHFYLLLLTGMVLAWLLPVPRLRVPVILAGLLILAVVGGYTWLLLHATQQDVDKTWYRADVHFFWSQTRIARKHLAAAGASWALTALIVAALWQRWRGGRGSLGARVPEGGRHAARLALFVLVGVIASGVLVSCLVAPSYSARNVLITLPFLCALLAWLYEAAGPRLSGRGGQLAAALLVVAVASGLWMCSGRFVERNEPWRSGAQFVAGMPGCAGQQIPVMHPYKFGPPTPQYRAFAERQFFGHYAPAGMQLRAWMPNELVGRHRVPELTALLAARAQQAGSGACPLLAWAVHDLDKKSAPLLAQDLARAPGIAPARVVMQTFERARRRSTGWQPVEDGFVFYVVPAAAPGAVPADPGPLVAMPAGTLGKREVVTLLPPAPRQGTVDRFGVQDWRDGTLQRQDTVSTPQLFCDPPMRADSEIRPNAKRPGCAAPVGASR</sequence>
<keyword evidence="3" id="KW-0328">Glycosyltransferase</keyword>
<keyword evidence="5 9" id="KW-0812">Transmembrane</keyword>
<keyword evidence="7 9" id="KW-0472">Membrane</keyword>
<dbReference type="EMBL" id="SHMG01000013">
    <property type="protein sequence ID" value="TAA37053.1"/>
    <property type="molecule type" value="Genomic_DNA"/>
</dbReference>
<feature type="transmembrane region" description="Helical" evidence="9">
    <location>
        <begin position="97"/>
        <end position="115"/>
    </location>
</feature>
<evidence type="ECO:0000313" key="10">
    <source>
        <dbReference type="EMBL" id="TAA37053.1"/>
    </source>
</evidence>
<gene>
    <name evidence="10" type="ORF">EA655_17400</name>
</gene>
<comment type="subcellular location">
    <subcellularLocation>
        <location evidence="1">Cell membrane</location>
        <topology evidence="1">Multi-pass membrane protein</topology>
    </subcellularLocation>
</comment>
<dbReference type="AlphaFoldDB" id="A0A4Q8LX09"/>
<reference evidence="10 11" key="1">
    <citation type="submission" date="2019-02" db="EMBL/GenBank/DDBJ databases">
        <title>WGS of Pseudoxanthomonas species novum from clinical isolates.</title>
        <authorList>
            <person name="Bernier A.-M."/>
            <person name="Bernard K."/>
            <person name="Vachon A."/>
        </authorList>
    </citation>
    <scope>NUCLEOTIDE SEQUENCE [LARGE SCALE GENOMIC DNA]</scope>
    <source>
        <strain evidence="10 11">NML130969</strain>
    </source>
</reference>
<feature type="transmembrane region" description="Helical" evidence="9">
    <location>
        <begin position="338"/>
        <end position="354"/>
    </location>
</feature>
<dbReference type="PANTHER" id="PTHR33908">
    <property type="entry name" value="MANNOSYLTRANSFERASE YKCB-RELATED"/>
    <property type="match status" value="1"/>
</dbReference>
<evidence type="ECO:0000256" key="7">
    <source>
        <dbReference type="ARBA" id="ARBA00023136"/>
    </source>
</evidence>
<evidence type="ECO:0000256" key="5">
    <source>
        <dbReference type="ARBA" id="ARBA00022692"/>
    </source>
</evidence>
<dbReference type="GO" id="GO:0005886">
    <property type="term" value="C:plasma membrane"/>
    <property type="evidence" value="ECO:0007669"/>
    <property type="project" value="UniProtKB-SubCell"/>
</dbReference>
<feature type="transmembrane region" description="Helical" evidence="9">
    <location>
        <begin position="147"/>
        <end position="167"/>
    </location>
</feature>
<evidence type="ECO:0000256" key="9">
    <source>
        <dbReference type="SAM" id="Phobius"/>
    </source>
</evidence>
<dbReference type="InterPro" id="IPR050297">
    <property type="entry name" value="LipidA_mod_glycosyltrf_83"/>
</dbReference>
<keyword evidence="2" id="KW-1003">Cell membrane</keyword>
<feature type="transmembrane region" description="Helical" evidence="9">
    <location>
        <begin position="122"/>
        <end position="141"/>
    </location>
</feature>
<dbReference type="Proteomes" id="UP000294164">
    <property type="component" value="Unassembled WGS sequence"/>
</dbReference>
<dbReference type="GO" id="GO:0016763">
    <property type="term" value="F:pentosyltransferase activity"/>
    <property type="evidence" value="ECO:0007669"/>
    <property type="project" value="TreeGrafter"/>
</dbReference>
<feature type="transmembrane region" description="Helical" evidence="9">
    <location>
        <begin position="308"/>
        <end position="331"/>
    </location>
</feature>
<evidence type="ECO:0000256" key="2">
    <source>
        <dbReference type="ARBA" id="ARBA00022475"/>
    </source>
</evidence>
<name>A0A4Q8LX09_9GAMM</name>
<dbReference type="GO" id="GO:0009103">
    <property type="term" value="P:lipopolysaccharide biosynthetic process"/>
    <property type="evidence" value="ECO:0007669"/>
    <property type="project" value="UniProtKB-ARBA"/>
</dbReference>
<keyword evidence="6 9" id="KW-1133">Transmembrane helix</keyword>
<evidence type="ECO:0000256" key="8">
    <source>
        <dbReference type="SAM" id="MobiDB-lite"/>
    </source>
</evidence>
<evidence type="ECO:0000256" key="3">
    <source>
        <dbReference type="ARBA" id="ARBA00022676"/>
    </source>
</evidence>
<feature type="transmembrane region" description="Helical" evidence="9">
    <location>
        <begin position="216"/>
        <end position="239"/>
    </location>
</feature>
<evidence type="ECO:0000256" key="1">
    <source>
        <dbReference type="ARBA" id="ARBA00004651"/>
    </source>
</evidence>
<keyword evidence="4" id="KW-0808">Transferase</keyword>